<name>A0A1L6TGF3_PISSA</name>
<protein>
    <submittedName>
        <fullName evidence="2">Uncharacterized protein</fullName>
    </submittedName>
</protein>
<evidence type="ECO:0000256" key="1">
    <source>
        <dbReference type="SAM" id="MobiDB-lite"/>
    </source>
</evidence>
<proteinExistence type="predicted"/>
<evidence type="ECO:0000313" key="2">
    <source>
        <dbReference type="EMBL" id="ALB21494.1"/>
    </source>
</evidence>
<feature type="compositionally biased region" description="Basic residues" evidence="1">
    <location>
        <begin position="449"/>
        <end position="459"/>
    </location>
</feature>
<feature type="region of interest" description="Disordered" evidence="1">
    <location>
        <begin position="446"/>
        <end position="469"/>
    </location>
</feature>
<feature type="region of interest" description="Disordered" evidence="1">
    <location>
        <begin position="515"/>
        <end position="541"/>
    </location>
</feature>
<organism evidence="2 3">
    <name type="scientific">Piscirickettsia salmonis</name>
    <dbReference type="NCBI Taxonomy" id="1238"/>
    <lineage>
        <taxon>Bacteria</taxon>
        <taxon>Pseudomonadati</taxon>
        <taxon>Pseudomonadota</taxon>
        <taxon>Gammaproteobacteria</taxon>
        <taxon>Thiotrichales</taxon>
        <taxon>Piscirickettsiaceae</taxon>
        <taxon>Piscirickettsia</taxon>
    </lineage>
</organism>
<dbReference type="Proteomes" id="UP000029558">
    <property type="component" value="Chromosome"/>
</dbReference>
<dbReference type="RefSeq" id="WP_017376537.1">
    <property type="nucleotide sequence ID" value="NZ_CP012508.1"/>
</dbReference>
<dbReference type="OrthoDB" id="9972613at2"/>
<sequence length="541" mass="60604">MSFEQAHRALQSAEIDFTDDLALLRGNDKLQQAIIALNNADISLSAPIIEREFGFPNAFAALRRNPILIEVVLALEKVGCLNKSSWLGIKLKDSLQREILQVIGQKPKPLPHGSITFTDIEALANAGIYKRPGHEDPLYTIDSNPELRQTCAILHRNYCLSRTAFWKFLVPGNQDFIRAIHLLHDTGSLDSSTLQGIRNPKFRHLITTLHRMGALSQESLESIRSEGQKAKHRGKGNQFFHAISILGHLPDLQEDDWASICGDDRTSRQRRKVLCILQDTKAHGTAEPLLTMKSWQQVKASPISQAAIAILDSLNLLSDKTLSKIESEPLSTMLITLYKHRKFSPEVWEAIKNHDKIPELLRGMKTLWNSGIELSSTQIIDLSSRPEPIDAVSKMLLIDSLNKIITSAAHLRRGTQCTIAHHLMARVESESGASLERSVHDTARIASRPTRRWQSRSRLKLGSPNMPEPFQAAESSLEALRKLHKIPDPVWKDTITGTPRKDQVSQFTTYNVMKDALKAEKSRPNAKTANLSQQGTEMTGR</sequence>
<dbReference type="EMBL" id="CP012508">
    <property type="protein sequence ID" value="ALB21494.1"/>
    <property type="molecule type" value="Genomic_DNA"/>
</dbReference>
<reference evidence="2 3" key="1">
    <citation type="journal article" date="2014" name="Genome Announc.">
        <title>Comparative Genome Analysis of Two Isolates of the Fish Pathogen Piscirickettsia salmonis from Different Hosts Reveals Major Differences in Virulence-Associated Secretion Systems.</title>
        <authorList>
            <person name="Bohle H."/>
            <person name="Henriquez P."/>
            <person name="Grothusen H."/>
            <person name="Navas E."/>
            <person name="Sandoval A."/>
            <person name="Bustamante F."/>
            <person name="Bustos P."/>
            <person name="Mancilla M."/>
        </authorList>
    </citation>
    <scope>NUCLEOTIDE SEQUENCE [LARGE SCALE GENOMIC DNA]</scope>
    <source>
        <strain evidence="3">B1-32597</strain>
    </source>
</reference>
<evidence type="ECO:0000313" key="3">
    <source>
        <dbReference type="Proteomes" id="UP000029558"/>
    </source>
</evidence>
<accession>A0A1L6TGF3</accession>
<feature type="compositionally biased region" description="Polar residues" evidence="1">
    <location>
        <begin position="525"/>
        <end position="541"/>
    </location>
</feature>
<dbReference type="AlphaFoldDB" id="A0A1L6TGF3"/>
<gene>
    <name evidence="2" type="ORF">KU39_310</name>
</gene>